<keyword evidence="2 11" id="KW-0813">Transport</keyword>
<keyword evidence="5 11" id="KW-0851">Voltage-gated channel</keyword>
<evidence type="ECO:0000256" key="5">
    <source>
        <dbReference type="ARBA" id="ARBA00022882"/>
    </source>
</evidence>
<evidence type="ECO:0000313" key="13">
    <source>
        <dbReference type="EMBL" id="CAH2046091.1"/>
    </source>
</evidence>
<evidence type="ECO:0000256" key="2">
    <source>
        <dbReference type="ARBA" id="ARBA00022448"/>
    </source>
</evidence>
<name>A0ABN8I5D1_9NEOP</name>
<sequence>MIGILFAKLTRPRARAQTILFSKYSVIMIRNARFCLMFRVGDIRKSRILNIKPTLYVLKWNTNFGNLQSAEQIELKVEIAECESIFFLWPVHIVHVIDADSPFYSMSAADLLCSKMEILAVFEGIIESTGQPVQARASFTESDILWGHSFVPMVSYKDDQLKFNVDFSKLSNLEQVETPLCSANEYYSLISSLQAT</sequence>
<keyword evidence="8 11" id="KW-0406">Ion transport</keyword>
<comment type="similarity">
    <text evidence="11">Belongs to the inward rectifier-type potassium channel (TC 1.A.2.1) family.</text>
</comment>
<keyword evidence="7" id="KW-1133">Transmembrane helix</keyword>
<evidence type="ECO:0000256" key="8">
    <source>
        <dbReference type="ARBA" id="ARBA00023065"/>
    </source>
</evidence>
<dbReference type="Proteomes" id="UP000837857">
    <property type="component" value="Chromosome 16"/>
</dbReference>
<dbReference type="PANTHER" id="PTHR11767:SF113">
    <property type="entry name" value="INWARDLY RECTIFYING POTASSIUM CHANNEL 2, ISOFORM D"/>
    <property type="match status" value="1"/>
</dbReference>
<dbReference type="Pfam" id="PF17655">
    <property type="entry name" value="IRK_C"/>
    <property type="match status" value="1"/>
</dbReference>
<dbReference type="PANTHER" id="PTHR11767">
    <property type="entry name" value="INWARD RECTIFIER POTASSIUM CHANNEL"/>
    <property type="match status" value="1"/>
</dbReference>
<dbReference type="Gene3D" id="1.10.287.70">
    <property type="match status" value="1"/>
</dbReference>
<dbReference type="PRINTS" id="PR01320">
    <property type="entry name" value="KIRCHANNEL"/>
</dbReference>
<evidence type="ECO:0000256" key="1">
    <source>
        <dbReference type="ARBA" id="ARBA00004141"/>
    </source>
</evidence>
<dbReference type="InterPro" id="IPR013518">
    <property type="entry name" value="K_chnl_inward-rec_Kir_cyto"/>
</dbReference>
<dbReference type="InterPro" id="IPR041647">
    <property type="entry name" value="IRK_C"/>
</dbReference>
<evidence type="ECO:0000256" key="10">
    <source>
        <dbReference type="ARBA" id="ARBA00023303"/>
    </source>
</evidence>
<keyword evidence="10 11" id="KW-0407">Ion channel</keyword>
<feature type="domain" description="Inward rectifier potassium channel C-terminal" evidence="12">
    <location>
        <begin position="19"/>
        <end position="186"/>
    </location>
</feature>
<comment type="subcellular location">
    <subcellularLocation>
        <location evidence="1 11">Membrane</location>
        <topology evidence="1 11">Multi-pass membrane protein</topology>
    </subcellularLocation>
</comment>
<keyword evidence="14" id="KW-1185">Reference proteome</keyword>
<keyword evidence="4 11" id="KW-0812">Transmembrane</keyword>
<dbReference type="SUPFAM" id="SSF81296">
    <property type="entry name" value="E set domains"/>
    <property type="match status" value="1"/>
</dbReference>
<keyword evidence="6 11" id="KW-0630">Potassium</keyword>
<evidence type="ECO:0000256" key="6">
    <source>
        <dbReference type="ARBA" id="ARBA00022958"/>
    </source>
</evidence>
<feature type="non-terminal residue" evidence="13">
    <location>
        <position position="196"/>
    </location>
</feature>
<evidence type="ECO:0000256" key="9">
    <source>
        <dbReference type="ARBA" id="ARBA00023136"/>
    </source>
</evidence>
<dbReference type="Gene3D" id="2.60.40.1400">
    <property type="entry name" value="G protein-activated inward rectifier potassium channel 1"/>
    <property type="match status" value="1"/>
</dbReference>
<dbReference type="InterPro" id="IPR016449">
    <property type="entry name" value="K_chnl_inward-rec_Kir"/>
</dbReference>
<proteinExistence type="inferred from homology"/>
<evidence type="ECO:0000256" key="7">
    <source>
        <dbReference type="ARBA" id="ARBA00022989"/>
    </source>
</evidence>
<evidence type="ECO:0000256" key="11">
    <source>
        <dbReference type="RuleBase" id="RU003822"/>
    </source>
</evidence>
<evidence type="ECO:0000259" key="12">
    <source>
        <dbReference type="Pfam" id="PF17655"/>
    </source>
</evidence>
<accession>A0ABN8I5D1</accession>
<evidence type="ECO:0000313" key="14">
    <source>
        <dbReference type="Proteomes" id="UP000837857"/>
    </source>
</evidence>
<dbReference type="InterPro" id="IPR014756">
    <property type="entry name" value="Ig_E-set"/>
</dbReference>
<evidence type="ECO:0000256" key="4">
    <source>
        <dbReference type="ARBA" id="ARBA00022692"/>
    </source>
</evidence>
<keyword evidence="3 11" id="KW-0633">Potassium transport</keyword>
<organism evidence="13 14">
    <name type="scientific">Iphiclides podalirius</name>
    <name type="common">scarce swallowtail</name>
    <dbReference type="NCBI Taxonomy" id="110791"/>
    <lineage>
        <taxon>Eukaryota</taxon>
        <taxon>Metazoa</taxon>
        <taxon>Ecdysozoa</taxon>
        <taxon>Arthropoda</taxon>
        <taxon>Hexapoda</taxon>
        <taxon>Insecta</taxon>
        <taxon>Pterygota</taxon>
        <taxon>Neoptera</taxon>
        <taxon>Endopterygota</taxon>
        <taxon>Lepidoptera</taxon>
        <taxon>Glossata</taxon>
        <taxon>Ditrysia</taxon>
        <taxon>Papilionoidea</taxon>
        <taxon>Papilionidae</taxon>
        <taxon>Papilioninae</taxon>
        <taxon>Iphiclides</taxon>
    </lineage>
</organism>
<dbReference type="EMBL" id="OW152828">
    <property type="protein sequence ID" value="CAH2046091.1"/>
    <property type="molecule type" value="Genomic_DNA"/>
</dbReference>
<protein>
    <recommendedName>
        <fullName evidence="12">Inward rectifier potassium channel C-terminal domain-containing protein</fullName>
    </recommendedName>
</protein>
<keyword evidence="9" id="KW-0472">Membrane</keyword>
<evidence type="ECO:0000256" key="3">
    <source>
        <dbReference type="ARBA" id="ARBA00022538"/>
    </source>
</evidence>
<reference evidence="13" key="1">
    <citation type="submission" date="2022-03" db="EMBL/GenBank/DDBJ databases">
        <authorList>
            <person name="Martin H S."/>
        </authorList>
    </citation>
    <scope>NUCLEOTIDE SEQUENCE</scope>
</reference>
<gene>
    <name evidence="13" type="ORF">IPOD504_LOCUS5361</name>
</gene>